<evidence type="ECO:0000313" key="9">
    <source>
        <dbReference type="EMBL" id="ORW74076.1"/>
    </source>
</evidence>
<evidence type="ECO:0000313" key="10">
    <source>
        <dbReference type="Proteomes" id="UP000193387"/>
    </source>
</evidence>
<comment type="subcellular location">
    <subcellularLocation>
        <location evidence="1">Cell membrane</location>
        <topology evidence="1">Multi-pass membrane protein</topology>
    </subcellularLocation>
</comment>
<evidence type="ECO:0000256" key="5">
    <source>
        <dbReference type="ARBA" id="ARBA00022989"/>
    </source>
</evidence>
<evidence type="ECO:0000256" key="6">
    <source>
        <dbReference type="ARBA" id="ARBA00023136"/>
    </source>
</evidence>
<dbReference type="InterPro" id="IPR006707">
    <property type="entry name" value="T7SS_EccD"/>
</dbReference>
<dbReference type="Gene3D" id="3.10.20.90">
    <property type="entry name" value="Phosphatidylinositol 3-kinase Catalytic Subunit, Chain A, domain 1"/>
    <property type="match status" value="1"/>
</dbReference>
<feature type="transmembrane region" description="Helical" evidence="7">
    <location>
        <begin position="471"/>
        <end position="491"/>
    </location>
</feature>
<dbReference type="GO" id="GO:0005886">
    <property type="term" value="C:plasma membrane"/>
    <property type="evidence" value="ECO:0007669"/>
    <property type="project" value="UniProtKB-SubCell"/>
</dbReference>
<protein>
    <recommendedName>
        <fullName evidence="8">EccD-like transmembrane domain-containing protein</fullName>
    </recommendedName>
</protein>
<feature type="transmembrane region" description="Helical" evidence="7">
    <location>
        <begin position="164"/>
        <end position="186"/>
    </location>
</feature>
<feature type="transmembrane region" description="Helical" evidence="7">
    <location>
        <begin position="407"/>
        <end position="425"/>
    </location>
</feature>
<name>A0AAJ3NSR0_9MYCO</name>
<sequence>MAVALPLADPDPAFDDEQGLSRITVVVGRLLLDVGAPDNASVAAIVGDVIRLADDQLTVRREPRVKFDEAEGKWTLSRLTGEVLDPDRSLSDAGVYDGELLLVRLTGRPSPTPLVDDVEGMAESADDRWAAKHGRTAARFGVGAALSVATVFLLRLGVGAPSVLGMPIPAVAVLLAGIGCVVVAFLGSPRSGDADGSAWVAGIALLLIFGGSWSAVPGAHGLDAMPVALALTALVALLGLLTSRRGRPLYSAVVALGVLGTPAALAQLLLHPDPRSVGALLATAAVIVVYLAPRATILLSRLPVPRVPTAGEPLDDIETQGGTAVDGVNAIGKQVIPTEEGVAEQVRRARDHLTGIVTAAAILAVVGCYCALDVGGGFFWQGTLFDVAVAVVLCLRGRSHHDLVQSAVLIGGGLLIALALIVKTATFVDGWQVNAAVALVALSLLMVVCGLVAPQVEFSPVLRRWVEVQEYVAIGTIFPLACSIIRLYTFFRELRI</sequence>
<dbReference type="Pfam" id="PF08817">
    <property type="entry name" value="YukD"/>
    <property type="match status" value="1"/>
</dbReference>
<evidence type="ECO:0000256" key="3">
    <source>
        <dbReference type="ARBA" id="ARBA00022475"/>
    </source>
</evidence>
<gene>
    <name evidence="9" type="ORF">AWC23_06090</name>
</gene>
<feature type="transmembrane region" description="Helical" evidence="7">
    <location>
        <begin position="276"/>
        <end position="293"/>
    </location>
</feature>
<keyword evidence="3" id="KW-1003">Cell membrane</keyword>
<feature type="transmembrane region" description="Helical" evidence="7">
    <location>
        <begin position="431"/>
        <end position="451"/>
    </location>
</feature>
<feature type="transmembrane region" description="Helical" evidence="7">
    <location>
        <begin position="249"/>
        <end position="270"/>
    </location>
</feature>
<dbReference type="AlphaFoldDB" id="A0AAJ3NSR0"/>
<comment type="similarity">
    <text evidence="2">Belongs to the EccD/Snm4 family.</text>
</comment>
<evidence type="ECO:0000259" key="8">
    <source>
        <dbReference type="Pfam" id="PF19053"/>
    </source>
</evidence>
<dbReference type="InterPro" id="IPR024962">
    <property type="entry name" value="YukD-like"/>
</dbReference>
<dbReference type="EMBL" id="LQPR01000011">
    <property type="protein sequence ID" value="ORW74076.1"/>
    <property type="molecule type" value="Genomic_DNA"/>
</dbReference>
<feature type="transmembrane region" description="Helical" evidence="7">
    <location>
        <begin position="222"/>
        <end position="242"/>
    </location>
</feature>
<proteinExistence type="inferred from homology"/>
<dbReference type="Pfam" id="PF19053">
    <property type="entry name" value="EccD"/>
    <property type="match status" value="1"/>
</dbReference>
<evidence type="ECO:0000256" key="1">
    <source>
        <dbReference type="ARBA" id="ARBA00004651"/>
    </source>
</evidence>
<keyword evidence="6 7" id="KW-0472">Membrane</keyword>
<dbReference type="NCBIfam" id="TIGR03920">
    <property type="entry name" value="T7SS_EccD"/>
    <property type="match status" value="1"/>
</dbReference>
<keyword evidence="4 7" id="KW-0812">Transmembrane</keyword>
<comment type="caution">
    <text evidence="9">The sequence shown here is derived from an EMBL/GenBank/DDBJ whole genome shotgun (WGS) entry which is preliminary data.</text>
</comment>
<organism evidence="9 10">
    <name type="scientific">Mycobacterium saskatchewanense</name>
    <dbReference type="NCBI Taxonomy" id="220927"/>
    <lineage>
        <taxon>Bacteria</taxon>
        <taxon>Bacillati</taxon>
        <taxon>Actinomycetota</taxon>
        <taxon>Actinomycetes</taxon>
        <taxon>Mycobacteriales</taxon>
        <taxon>Mycobacteriaceae</taxon>
        <taxon>Mycobacterium</taxon>
        <taxon>Mycobacterium simiae complex</taxon>
    </lineage>
</organism>
<keyword evidence="5 7" id="KW-1133">Transmembrane helix</keyword>
<feature type="transmembrane region" description="Helical" evidence="7">
    <location>
        <begin position="137"/>
        <end position="158"/>
    </location>
</feature>
<accession>A0AAJ3NSR0</accession>
<keyword evidence="10" id="KW-1185">Reference proteome</keyword>
<feature type="transmembrane region" description="Helical" evidence="7">
    <location>
        <begin position="198"/>
        <end position="216"/>
    </location>
</feature>
<feature type="transmembrane region" description="Helical" evidence="7">
    <location>
        <begin position="353"/>
        <end position="372"/>
    </location>
</feature>
<evidence type="ECO:0000256" key="2">
    <source>
        <dbReference type="ARBA" id="ARBA00006162"/>
    </source>
</evidence>
<reference evidence="9 10" key="1">
    <citation type="submission" date="2016-01" db="EMBL/GenBank/DDBJ databases">
        <title>The new phylogeny of the genus Mycobacterium.</title>
        <authorList>
            <person name="Tarcisio F."/>
            <person name="Conor M."/>
            <person name="Antonella G."/>
            <person name="Elisabetta G."/>
            <person name="Giulia F.S."/>
            <person name="Sara T."/>
            <person name="Anna F."/>
            <person name="Clotilde B."/>
            <person name="Roberto B."/>
            <person name="Veronica D.S."/>
            <person name="Fabio R."/>
            <person name="Monica P."/>
            <person name="Olivier J."/>
            <person name="Enrico T."/>
            <person name="Nicola S."/>
        </authorList>
    </citation>
    <scope>NUCLEOTIDE SEQUENCE [LARGE SCALE GENOMIC DNA]</scope>
    <source>
        <strain evidence="9 10">DSM 44616</strain>
    </source>
</reference>
<dbReference type="Proteomes" id="UP000193387">
    <property type="component" value="Unassembled WGS sequence"/>
</dbReference>
<dbReference type="RefSeq" id="WP_085254262.1">
    <property type="nucleotide sequence ID" value="NZ_AP022573.1"/>
</dbReference>
<evidence type="ECO:0000256" key="4">
    <source>
        <dbReference type="ARBA" id="ARBA00022692"/>
    </source>
</evidence>
<dbReference type="InterPro" id="IPR044049">
    <property type="entry name" value="EccD_transm"/>
</dbReference>
<dbReference type="PIRSF" id="PIRSF017804">
    <property type="entry name" value="Secretion_EccD1"/>
    <property type="match status" value="1"/>
</dbReference>
<feature type="domain" description="EccD-like transmembrane" evidence="8">
    <location>
        <begin position="136"/>
        <end position="494"/>
    </location>
</feature>
<evidence type="ECO:0000256" key="7">
    <source>
        <dbReference type="SAM" id="Phobius"/>
    </source>
</evidence>